<organism evidence="2 3">
    <name type="scientific">Trichonephila clavipes</name>
    <name type="common">Golden silk orbweaver</name>
    <name type="synonym">Nephila clavipes</name>
    <dbReference type="NCBI Taxonomy" id="2585209"/>
    <lineage>
        <taxon>Eukaryota</taxon>
        <taxon>Metazoa</taxon>
        <taxon>Ecdysozoa</taxon>
        <taxon>Arthropoda</taxon>
        <taxon>Chelicerata</taxon>
        <taxon>Arachnida</taxon>
        <taxon>Araneae</taxon>
        <taxon>Araneomorphae</taxon>
        <taxon>Entelegynae</taxon>
        <taxon>Araneoidea</taxon>
        <taxon>Nephilidae</taxon>
        <taxon>Trichonephila</taxon>
    </lineage>
</organism>
<gene>
    <name evidence="2" type="ORF">TNCV_2139351</name>
</gene>
<keyword evidence="3" id="KW-1185">Reference proteome</keyword>
<dbReference type="AlphaFoldDB" id="A0A8X6RWP4"/>
<evidence type="ECO:0000313" key="2">
    <source>
        <dbReference type="EMBL" id="GFY00538.1"/>
    </source>
</evidence>
<feature type="region of interest" description="Disordered" evidence="1">
    <location>
        <begin position="1"/>
        <end position="21"/>
    </location>
</feature>
<dbReference type="EMBL" id="BMAU01021221">
    <property type="protein sequence ID" value="GFY00538.1"/>
    <property type="molecule type" value="Genomic_DNA"/>
</dbReference>
<accession>A0A8X6RWP4</accession>
<name>A0A8X6RWP4_TRICX</name>
<feature type="compositionally biased region" description="Polar residues" evidence="1">
    <location>
        <begin position="10"/>
        <end position="20"/>
    </location>
</feature>
<evidence type="ECO:0000256" key="1">
    <source>
        <dbReference type="SAM" id="MobiDB-lite"/>
    </source>
</evidence>
<dbReference type="Proteomes" id="UP000887159">
    <property type="component" value="Unassembled WGS sequence"/>
</dbReference>
<comment type="caution">
    <text evidence="2">The sequence shown here is derived from an EMBL/GenBank/DDBJ whole genome shotgun (WGS) entry which is preliminary data.</text>
</comment>
<proteinExistence type="predicted"/>
<protein>
    <submittedName>
        <fullName evidence="2">Uncharacterized protein</fullName>
    </submittedName>
</protein>
<reference evidence="2" key="1">
    <citation type="submission" date="2020-08" db="EMBL/GenBank/DDBJ databases">
        <title>Multicomponent nature underlies the extraordinary mechanical properties of spider dragline silk.</title>
        <authorList>
            <person name="Kono N."/>
            <person name="Nakamura H."/>
            <person name="Mori M."/>
            <person name="Yoshida Y."/>
            <person name="Ohtoshi R."/>
            <person name="Malay A.D."/>
            <person name="Moran D.A.P."/>
            <person name="Tomita M."/>
            <person name="Numata K."/>
            <person name="Arakawa K."/>
        </authorList>
    </citation>
    <scope>NUCLEOTIDE SEQUENCE</scope>
</reference>
<evidence type="ECO:0000313" key="3">
    <source>
        <dbReference type="Proteomes" id="UP000887159"/>
    </source>
</evidence>
<sequence length="141" mass="16433">MKWKLEPKYEQQTSNRNSGVQEEMVAKGPVILAGEIEYCNSKVSIAHHLSIKTLIAFLRDIGNPFAERNPSHVWSSGGRFVFFRTLERDKLKPHPPEIVVGPSIIQRLRRWCRCTARTPSRDMEKKIIPFLEHKLWISWPL</sequence>